<feature type="domain" description="BTB" evidence="1">
    <location>
        <begin position="92"/>
        <end position="159"/>
    </location>
</feature>
<dbReference type="PANTHER" id="PTHR22744:SF14">
    <property type="entry name" value="BTB DOMAIN-CONTAINING PROTEIN-RELATED"/>
    <property type="match status" value="1"/>
</dbReference>
<dbReference type="Gene3D" id="3.30.710.10">
    <property type="entry name" value="Potassium Channel Kv1.1, Chain A"/>
    <property type="match status" value="1"/>
</dbReference>
<dbReference type="Pfam" id="PF00651">
    <property type="entry name" value="BTB"/>
    <property type="match status" value="1"/>
</dbReference>
<keyword evidence="3" id="KW-1185">Reference proteome</keyword>
<dbReference type="PANTHER" id="PTHR22744">
    <property type="entry name" value="HELIX LOOP HELIX PROTEIN 21-RELATED"/>
    <property type="match status" value="1"/>
</dbReference>
<accession>A0ABD2MEZ7</accession>
<dbReference type="PROSITE" id="PS50097">
    <property type="entry name" value="BTB"/>
    <property type="match status" value="1"/>
</dbReference>
<evidence type="ECO:0000259" key="1">
    <source>
        <dbReference type="PROSITE" id="PS50097"/>
    </source>
</evidence>
<dbReference type="SUPFAM" id="SSF54695">
    <property type="entry name" value="POZ domain"/>
    <property type="match status" value="1"/>
</dbReference>
<gene>
    <name evidence="2" type="ORF">niasHT_009725</name>
</gene>
<evidence type="ECO:0000313" key="3">
    <source>
        <dbReference type="Proteomes" id="UP001620626"/>
    </source>
</evidence>
<dbReference type="EMBL" id="JBICBT010000029">
    <property type="protein sequence ID" value="KAL3125592.1"/>
    <property type="molecule type" value="Genomic_DNA"/>
</dbReference>
<protein>
    <recommendedName>
        <fullName evidence="1">BTB domain-containing protein</fullName>
    </recommendedName>
</protein>
<comment type="caution">
    <text evidence="2">The sequence shown here is derived from an EMBL/GenBank/DDBJ whole genome shotgun (WGS) entry which is preliminary data.</text>
</comment>
<reference evidence="2 3" key="1">
    <citation type="submission" date="2024-10" db="EMBL/GenBank/DDBJ databases">
        <authorList>
            <person name="Kim D."/>
        </authorList>
    </citation>
    <scope>NUCLEOTIDE SEQUENCE [LARGE SCALE GENOMIC DNA]</scope>
    <source>
        <strain evidence="2">BH-2024</strain>
    </source>
</reference>
<dbReference type="InterPro" id="IPR011333">
    <property type="entry name" value="SKP1/BTB/POZ_sf"/>
</dbReference>
<organism evidence="2 3">
    <name type="scientific">Heterodera trifolii</name>
    <dbReference type="NCBI Taxonomy" id="157864"/>
    <lineage>
        <taxon>Eukaryota</taxon>
        <taxon>Metazoa</taxon>
        <taxon>Ecdysozoa</taxon>
        <taxon>Nematoda</taxon>
        <taxon>Chromadorea</taxon>
        <taxon>Rhabditida</taxon>
        <taxon>Tylenchina</taxon>
        <taxon>Tylenchomorpha</taxon>
        <taxon>Tylenchoidea</taxon>
        <taxon>Heteroderidae</taxon>
        <taxon>Heteroderinae</taxon>
        <taxon>Heterodera</taxon>
    </lineage>
</organism>
<dbReference type="SMART" id="SM00225">
    <property type="entry name" value="BTB"/>
    <property type="match status" value="1"/>
</dbReference>
<dbReference type="InterPro" id="IPR000210">
    <property type="entry name" value="BTB/POZ_dom"/>
</dbReference>
<sequence length="298" mass="35170">MNRRRGQIVFKMTEFSSLGRYSKTKSEEVSIDGMPWQISIQRNAYDANDRLIYQALLDPINRVYNKKEEAITFIAEIIVKTELKEPIIEFQAEDKLMVNAQVMKVNKYLLAAHSEFFKIFFFEFNAEIPKIEIDNDKNAVENFEKLISFVNSASTELDDDSVENVLLLADRFQLDSVVNRCAYFLVEKSKKSFIHKILLAHQCNIIGMKEKLINDMVYSIPVEEYLYNINYLIEKFKIDEKALKENKLKKIYEYETVKPGSVKLKDFYQNTIILFEHSKFNVEFVGELKDRLDRWAWQ</sequence>
<dbReference type="AlphaFoldDB" id="A0ABD2MEZ7"/>
<evidence type="ECO:0000313" key="2">
    <source>
        <dbReference type="EMBL" id="KAL3125592.1"/>
    </source>
</evidence>
<proteinExistence type="predicted"/>
<dbReference type="Proteomes" id="UP001620626">
    <property type="component" value="Unassembled WGS sequence"/>
</dbReference>
<name>A0ABD2MEZ7_9BILA</name>